<organism evidence="3 4">
    <name type="scientific">Fusarium longipes</name>
    <dbReference type="NCBI Taxonomy" id="694270"/>
    <lineage>
        <taxon>Eukaryota</taxon>
        <taxon>Fungi</taxon>
        <taxon>Dikarya</taxon>
        <taxon>Ascomycota</taxon>
        <taxon>Pezizomycotina</taxon>
        <taxon>Sordariomycetes</taxon>
        <taxon>Hypocreomycetidae</taxon>
        <taxon>Hypocreales</taxon>
        <taxon>Nectriaceae</taxon>
        <taxon>Fusarium</taxon>
    </lineage>
</organism>
<feature type="region of interest" description="Disordered" evidence="1">
    <location>
        <begin position="1"/>
        <end position="42"/>
    </location>
</feature>
<evidence type="ECO:0000256" key="1">
    <source>
        <dbReference type="SAM" id="MobiDB-lite"/>
    </source>
</evidence>
<keyword evidence="2" id="KW-1133">Transmembrane helix</keyword>
<feature type="compositionally biased region" description="Basic and acidic residues" evidence="1">
    <location>
        <begin position="1"/>
        <end position="10"/>
    </location>
</feature>
<dbReference type="OrthoDB" id="5242705at2759"/>
<dbReference type="PANTHER" id="PTHR35394:SF5">
    <property type="entry name" value="DUF3176 DOMAIN-CONTAINING PROTEIN"/>
    <property type="match status" value="1"/>
</dbReference>
<dbReference type="PANTHER" id="PTHR35394">
    <property type="entry name" value="DUF3176 DOMAIN-CONTAINING PROTEIN"/>
    <property type="match status" value="1"/>
</dbReference>
<protein>
    <submittedName>
        <fullName evidence="3">Uncharacterized protein</fullName>
    </submittedName>
</protein>
<keyword evidence="4" id="KW-1185">Reference proteome</keyword>
<evidence type="ECO:0000313" key="3">
    <source>
        <dbReference type="EMBL" id="RGP76972.1"/>
    </source>
</evidence>
<dbReference type="STRING" id="694270.A0A395SY29"/>
<comment type="caution">
    <text evidence="3">The sequence shown here is derived from an EMBL/GenBank/DDBJ whole genome shotgun (WGS) entry which is preliminary data.</text>
</comment>
<feature type="transmembrane region" description="Helical" evidence="2">
    <location>
        <begin position="49"/>
        <end position="69"/>
    </location>
</feature>
<accession>A0A395SY29</accession>
<evidence type="ECO:0000256" key="2">
    <source>
        <dbReference type="SAM" id="Phobius"/>
    </source>
</evidence>
<name>A0A395SY29_9HYPO</name>
<reference evidence="3 4" key="1">
    <citation type="journal article" date="2018" name="PLoS Pathog.">
        <title>Evolution of structural diversity of trichothecenes, a family of toxins produced by plant pathogenic and entomopathogenic fungi.</title>
        <authorList>
            <person name="Proctor R.H."/>
            <person name="McCormick S.P."/>
            <person name="Kim H.S."/>
            <person name="Cardoza R.E."/>
            <person name="Stanley A.M."/>
            <person name="Lindo L."/>
            <person name="Kelly A."/>
            <person name="Brown D.W."/>
            <person name="Lee T."/>
            <person name="Vaughan M.M."/>
            <person name="Alexander N.J."/>
            <person name="Busman M."/>
            <person name="Gutierrez S."/>
        </authorList>
    </citation>
    <scope>NUCLEOTIDE SEQUENCE [LARGE SCALE GENOMIC DNA]</scope>
    <source>
        <strain evidence="3 4">NRRL 20695</strain>
    </source>
</reference>
<evidence type="ECO:0000313" key="4">
    <source>
        <dbReference type="Proteomes" id="UP000266234"/>
    </source>
</evidence>
<feature type="transmembrane region" description="Helical" evidence="2">
    <location>
        <begin position="151"/>
        <end position="169"/>
    </location>
</feature>
<feature type="compositionally biased region" description="Basic and acidic residues" evidence="1">
    <location>
        <begin position="22"/>
        <end position="37"/>
    </location>
</feature>
<feature type="transmembrane region" description="Helical" evidence="2">
    <location>
        <begin position="559"/>
        <end position="581"/>
    </location>
</feature>
<dbReference type="EMBL" id="PXOG01000103">
    <property type="protein sequence ID" value="RGP76972.1"/>
    <property type="molecule type" value="Genomic_DNA"/>
</dbReference>
<feature type="transmembrane region" description="Helical" evidence="2">
    <location>
        <begin position="89"/>
        <end position="110"/>
    </location>
</feature>
<keyword evidence="2" id="KW-0812">Transmembrane</keyword>
<dbReference type="Proteomes" id="UP000266234">
    <property type="component" value="Unassembled WGS sequence"/>
</dbReference>
<dbReference type="AlphaFoldDB" id="A0A395SY29"/>
<keyword evidence="2" id="KW-0472">Membrane</keyword>
<sequence length="648" mass="72607">MDSHSSRRNSEQQSSNSGAKQSEAHTFLKKETEEQPRTRQKPKSPVCSWLWEILSILFALALLVATITIPARHNDKVLKKWPYDIGLNTVVAILSTFMRAAMMLVVAELVGQIGWQSLQKPRPVSDLDHFNNASRGIYGAIKLFWAVPPRLTSMIAAIVIILSPAIAPFSQQAVRTVPCTRQGQGSATLPVSHYLPSFESATGISANDLAGDDLVIESDMKATMVNGLVNPTAKDMAIEATCASGNCTFLEISKGVTHASAAMCSSCLDISEFIKLNTTTQRNLPRFNFTLPNKQWFEPLQGYHYASTATGDIDWVLSGDSSEFAELAKESVTNLTILSFSQRECKNATYGEEDCPEDRLTKDLEKVYRKGSLVAVACALYPCIKQYHAQVKEGKLEEKVISEKLLTTSNRTNFGWDNVQTPCLFNGKEYNFDNTSQKAEPSKEFSEKTINGKNYTIPYECIYDIAPQYSKTLREFMEGTIFNGMCTRVFAARTNVDCKDKWWLNPFHNASYEMLDTLMDDFTTAITNKFRTQTLYERREEDSVIGSVNETTVCTVFDWRWILLPAGLMAITVALLIHAVIQSYTKTALPIWKTSILPLLFYGPNISDDQTRETDLDELQRQAAKIKVEFKDEDGVRLGRIDTRATEA</sequence>
<dbReference type="InterPro" id="IPR021514">
    <property type="entry name" value="DUF3176"/>
</dbReference>
<gene>
    <name evidence="3" type="ORF">FLONG3_4910</name>
</gene>
<dbReference type="Pfam" id="PF11374">
    <property type="entry name" value="DUF3176"/>
    <property type="match status" value="1"/>
</dbReference>
<proteinExistence type="predicted"/>